<sequence>MTTPHSSRLRLPGARWARHLSEPKLFAAGQEWDVIRVEADLGVRAVRLLEASGTPLGPVLHDQTNDQAYFLVPPGSARTWQHERTRALGHGSWVVLAPPGWEGGLLRWMSDPTDSPPHTPTADLARAFAAATAQSGTNTRPRAHPC</sequence>
<name>A0ABT0NRE9_9ACTN</name>
<comment type="caution">
    <text evidence="1">The sequence shown here is derived from an EMBL/GenBank/DDBJ whole genome shotgun (WGS) entry which is preliminary data.</text>
</comment>
<evidence type="ECO:0000313" key="2">
    <source>
        <dbReference type="Proteomes" id="UP001202052"/>
    </source>
</evidence>
<dbReference type="Proteomes" id="UP001202052">
    <property type="component" value="Unassembled WGS sequence"/>
</dbReference>
<gene>
    <name evidence="1" type="ORF">M4438_10910</name>
</gene>
<dbReference type="EMBL" id="JAMCCK010000015">
    <property type="protein sequence ID" value="MCL3994037.1"/>
    <property type="molecule type" value="Genomic_DNA"/>
</dbReference>
<keyword evidence="2" id="KW-1185">Reference proteome</keyword>
<accession>A0ABT0NRE9</accession>
<organism evidence="1 2">
    <name type="scientific">Streptomyces lavenduligriseus</name>
    <dbReference type="NCBI Taxonomy" id="67315"/>
    <lineage>
        <taxon>Bacteria</taxon>
        <taxon>Bacillati</taxon>
        <taxon>Actinomycetota</taxon>
        <taxon>Actinomycetes</taxon>
        <taxon>Kitasatosporales</taxon>
        <taxon>Streptomycetaceae</taxon>
        <taxon>Streptomyces</taxon>
    </lineage>
</organism>
<evidence type="ECO:0008006" key="3">
    <source>
        <dbReference type="Google" id="ProtNLM"/>
    </source>
</evidence>
<evidence type="ECO:0000313" key="1">
    <source>
        <dbReference type="EMBL" id="MCL3994037.1"/>
    </source>
</evidence>
<protein>
    <recommendedName>
        <fullName evidence="3">DUF985 domain-containing protein</fullName>
    </recommendedName>
</protein>
<reference evidence="1 2" key="1">
    <citation type="submission" date="2022-05" db="EMBL/GenBank/DDBJ databases">
        <title>Genome Resource of Streptomyces lavenduligriseus GA1-1, a Strain with Broad-Spectrum Antifungal Activity against Phytopathogenic Fungi.</title>
        <authorList>
            <person name="Qi D."/>
        </authorList>
    </citation>
    <scope>NUCLEOTIDE SEQUENCE [LARGE SCALE GENOMIC DNA]</scope>
    <source>
        <strain evidence="1 2">GA1-1</strain>
    </source>
</reference>
<dbReference type="RefSeq" id="WP_249458819.1">
    <property type="nucleotide sequence ID" value="NZ_JAMCCK010000015.1"/>
</dbReference>
<proteinExistence type="predicted"/>